<evidence type="ECO:0000313" key="3">
    <source>
        <dbReference type="EMBL" id="CBZ55064.1"/>
    </source>
</evidence>
<dbReference type="EMBL" id="FR823392">
    <property type="protein sequence ID" value="CBZ55064.1"/>
    <property type="molecule type" value="Genomic_DNA"/>
</dbReference>
<organism evidence="3 4">
    <name type="scientific">Neospora caninum (strain Liverpool)</name>
    <dbReference type="NCBI Taxonomy" id="572307"/>
    <lineage>
        <taxon>Eukaryota</taxon>
        <taxon>Sar</taxon>
        <taxon>Alveolata</taxon>
        <taxon>Apicomplexa</taxon>
        <taxon>Conoidasida</taxon>
        <taxon>Coccidia</taxon>
        <taxon>Eucoccidiorida</taxon>
        <taxon>Eimeriorina</taxon>
        <taxon>Sarcocystidae</taxon>
        <taxon>Neospora</taxon>
    </lineage>
</organism>
<keyword evidence="2" id="KW-0812">Transmembrane</keyword>
<dbReference type="AlphaFoldDB" id="F0VMW8"/>
<reference evidence="4" key="1">
    <citation type="journal article" date="2012" name="PLoS Pathog.">
        <title>Comparative genomics of the apicomplexan parasites Toxoplasma gondii and Neospora caninum: Coccidia differing in host range and transmission strategy.</title>
        <authorList>
            <person name="Reid A.J."/>
            <person name="Vermont S.J."/>
            <person name="Cotton J.A."/>
            <person name="Harris D."/>
            <person name="Hill-Cawthorne G.A."/>
            <person name="Konen-Waisman S."/>
            <person name="Latham S.M."/>
            <person name="Mourier T."/>
            <person name="Norton R."/>
            <person name="Quail M.A."/>
            <person name="Sanders M."/>
            <person name="Shanmugam D."/>
            <person name="Sohal A."/>
            <person name="Wasmuth J.D."/>
            <person name="Brunk B."/>
            <person name="Grigg M.E."/>
            <person name="Howard J.C."/>
            <person name="Parkinson J."/>
            <person name="Roos D.S."/>
            <person name="Trees A.J."/>
            <person name="Berriman M."/>
            <person name="Pain A."/>
            <person name="Wastling J.M."/>
        </authorList>
    </citation>
    <scope>NUCLEOTIDE SEQUENCE [LARGE SCALE GENOMIC DNA]</scope>
    <source>
        <strain evidence="4">Liverpool</strain>
    </source>
</reference>
<keyword evidence="4" id="KW-1185">Reference proteome</keyword>
<dbReference type="OrthoDB" id="10549960at2759"/>
<evidence type="ECO:0000313" key="4">
    <source>
        <dbReference type="Proteomes" id="UP000007494"/>
    </source>
</evidence>
<keyword evidence="2" id="KW-1133">Transmembrane helix</keyword>
<dbReference type="eggNOG" id="ENOG502R0HB">
    <property type="taxonomic scope" value="Eukaryota"/>
</dbReference>
<feature type="transmembrane region" description="Helical" evidence="2">
    <location>
        <begin position="87"/>
        <end position="106"/>
    </location>
</feature>
<dbReference type="Proteomes" id="UP000007494">
    <property type="component" value="Chromosome XI"/>
</dbReference>
<keyword evidence="2" id="KW-0472">Membrane</keyword>
<dbReference type="InParanoid" id="F0VMW8"/>
<protein>
    <recommendedName>
        <fullName evidence="5">Transmembrane protein</fullName>
    </recommendedName>
</protein>
<feature type="compositionally biased region" description="Basic and acidic residues" evidence="1">
    <location>
        <begin position="37"/>
        <end position="48"/>
    </location>
</feature>
<name>F0VMW8_NEOCL</name>
<dbReference type="OMA" id="WSEALDM"/>
<dbReference type="GeneID" id="13446779"/>
<proteinExistence type="predicted"/>
<dbReference type="RefSeq" id="XP_003885092.1">
    <property type="nucleotide sequence ID" value="XM_003885043.1"/>
</dbReference>
<accession>F0VMW8</accession>
<dbReference type="VEuPathDB" id="ToxoDB:NCLIV_054890"/>
<evidence type="ECO:0008006" key="5">
    <source>
        <dbReference type="Google" id="ProtNLM"/>
    </source>
</evidence>
<evidence type="ECO:0000256" key="2">
    <source>
        <dbReference type="SAM" id="Phobius"/>
    </source>
</evidence>
<sequence length="156" mass="17563">MKNRWDRSGEDAVRTMTRSDSLAAALAEAADPFAPDSLKEARARMTERDSEETETLPDDSGQQEELSWAEALDMLVGTNPRQVWKTVNYCIPVLLLIALFLLYLTWNDSELVWLVSGFIALLLAFAVALNWTLCQVFLPSDEGEEGSRESLHKKQN</sequence>
<feature type="transmembrane region" description="Helical" evidence="2">
    <location>
        <begin position="112"/>
        <end position="138"/>
    </location>
</feature>
<evidence type="ECO:0000256" key="1">
    <source>
        <dbReference type="SAM" id="MobiDB-lite"/>
    </source>
</evidence>
<gene>
    <name evidence="3" type="ORF">NCLIV_054890</name>
</gene>
<feature type="region of interest" description="Disordered" evidence="1">
    <location>
        <begin position="28"/>
        <end position="63"/>
    </location>
</feature>